<evidence type="ECO:0008006" key="4">
    <source>
        <dbReference type="Google" id="ProtNLM"/>
    </source>
</evidence>
<organism evidence="2 3">
    <name type="scientific">Iphiclides podalirius</name>
    <name type="common">scarce swallowtail</name>
    <dbReference type="NCBI Taxonomy" id="110791"/>
    <lineage>
        <taxon>Eukaryota</taxon>
        <taxon>Metazoa</taxon>
        <taxon>Ecdysozoa</taxon>
        <taxon>Arthropoda</taxon>
        <taxon>Hexapoda</taxon>
        <taxon>Insecta</taxon>
        <taxon>Pterygota</taxon>
        <taxon>Neoptera</taxon>
        <taxon>Endopterygota</taxon>
        <taxon>Lepidoptera</taxon>
        <taxon>Glossata</taxon>
        <taxon>Ditrysia</taxon>
        <taxon>Papilionoidea</taxon>
        <taxon>Papilionidae</taxon>
        <taxon>Papilioninae</taxon>
        <taxon>Iphiclides</taxon>
    </lineage>
</organism>
<evidence type="ECO:0000256" key="1">
    <source>
        <dbReference type="SAM" id="SignalP"/>
    </source>
</evidence>
<feature type="signal peptide" evidence="1">
    <location>
        <begin position="1"/>
        <end position="22"/>
    </location>
</feature>
<proteinExistence type="predicted"/>
<evidence type="ECO:0000313" key="2">
    <source>
        <dbReference type="EMBL" id="CAH2057788.1"/>
    </source>
</evidence>
<dbReference type="Proteomes" id="UP000837857">
    <property type="component" value="Chromosome 25"/>
</dbReference>
<gene>
    <name evidence="2" type="ORF">IPOD504_LOCUS10305</name>
</gene>
<reference evidence="2" key="1">
    <citation type="submission" date="2022-03" db="EMBL/GenBank/DDBJ databases">
        <authorList>
            <person name="Martin H S."/>
        </authorList>
    </citation>
    <scope>NUCLEOTIDE SEQUENCE</scope>
</reference>
<sequence length="159" mass="18271">MESYAVLLLPFFLAVTIDITTQCPSNGNGAKAAHKSGEVADQAAPITLATIRKKLKESKIFDFDDPTLNDRERKELSKLFETIEIMIAARARQPFSVQNMFATLRLVERVVKNQLKDGQISESLASKFKWEKLSNRKKREKPMYYIDKRTNMRVFNMIP</sequence>
<accession>A0ABN8ILH2</accession>
<evidence type="ECO:0000313" key="3">
    <source>
        <dbReference type="Proteomes" id="UP000837857"/>
    </source>
</evidence>
<keyword evidence="1" id="KW-0732">Signal</keyword>
<feature type="non-terminal residue" evidence="2">
    <location>
        <position position="159"/>
    </location>
</feature>
<protein>
    <recommendedName>
        <fullName evidence="4">Sperm-lysin</fullName>
    </recommendedName>
</protein>
<dbReference type="EMBL" id="OW152837">
    <property type="protein sequence ID" value="CAH2057788.1"/>
    <property type="molecule type" value="Genomic_DNA"/>
</dbReference>
<name>A0ABN8ILH2_9NEOP</name>
<feature type="chain" id="PRO_5047041936" description="Sperm-lysin" evidence="1">
    <location>
        <begin position="23"/>
        <end position="159"/>
    </location>
</feature>
<keyword evidence="3" id="KW-1185">Reference proteome</keyword>